<accession>A0A2U3B5M0</accession>
<proteinExistence type="predicted"/>
<feature type="domain" description="HTH araC/xylS-type" evidence="4">
    <location>
        <begin position="179"/>
        <end position="277"/>
    </location>
</feature>
<dbReference type="SMART" id="SM00342">
    <property type="entry name" value="HTH_ARAC"/>
    <property type="match status" value="1"/>
</dbReference>
<dbReference type="AlphaFoldDB" id="A0A2U3B5M0"/>
<reference evidence="5 6" key="1">
    <citation type="submission" date="2018-05" db="EMBL/GenBank/DDBJ databases">
        <title>Vibrio limimaris sp. nov., isolated from marine sediment.</title>
        <authorList>
            <person name="Li C.-M."/>
        </authorList>
    </citation>
    <scope>NUCLEOTIDE SEQUENCE [LARGE SCALE GENOMIC DNA]</scope>
    <source>
        <strain evidence="5 6">E4404</strain>
    </source>
</reference>
<dbReference type="SUPFAM" id="SSF46689">
    <property type="entry name" value="Homeodomain-like"/>
    <property type="match status" value="2"/>
</dbReference>
<dbReference type="PROSITE" id="PS01124">
    <property type="entry name" value="HTH_ARAC_FAMILY_2"/>
    <property type="match status" value="1"/>
</dbReference>
<dbReference type="Pfam" id="PF12833">
    <property type="entry name" value="HTH_18"/>
    <property type="match status" value="1"/>
</dbReference>
<dbReference type="Gene3D" id="1.10.10.60">
    <property type="entry name" value="Homeodomain-like"/>
    <property type="match status" value="2"/>
</dbReference>
<gene>
    <name evidence="5" type="ORF">DI392_17020</name>
</gene>
<sequence length="282" mass="32792">MKPSDIRFLSEYASAPHLIGQVYFSDNLPSPPETAVQVHFQRLDIVVDGKLLIETGSDTGQHTRFHLNQGDILYTPANCWSIALPKKPVTILSVQVGKQSFGLTMKLWDGEQFSDLQDIHILRRGPRTGTFILQSIEELHWHQKDQSTLRLLFSSLFSHILDLYLNPPDTLSRGKALFEAVRDYLEQHYHTPLTREAVAQHFYVSPGYLSQLFQKEGKLKFNEYLTHIRLERAKYLLKEYDMTVKEVAHRCGFNDSNYFCRVFRNQTARSPSEYRTQYRSHL</sequence>
<evidence type="ECO:0000256" key="2">
    <source>
        <dbReference type="ARBA" id="ARBA00023125"/>
    </source>
</evidence>
<keyword evidence="3" id="KW-0804">Transcription</keyword>
<dbReference type="PROSITE" id="PS00041">
    <property type="entry name" value="HTH_ARAC_FAMILY_1"/>
    <property type="match status" value="1"/>
</dbReference>
<keyword evidence="1" id="KW-0805">Transcription regulation</keyword>
<name>A0A2U3B5M0_9VIBR</name>
<evidence type="ECO:0000259" key="4">
    <source>
        <dbReference type="PROSITE" id="PS01124"/>
    </source>
</evidence>
<keyword evidence="6" id="KW-1185">Reference proteome</keyword>
<organism evidence="5 6">
    <name type="scientific">Vibrio albus</name>
    <dbReference type="NCBI Taxonomy" id="2200953"/>
    <lineage>
        <taxon>Bacteria</taxon>
        <taxon>Pseudomonadati</taxon>
        <taxon>Pseudomonadota</taxon>
        <taxon>Gammaproteobacteria</taxon>
        <taxon>Vibrionales</taxon>
        <taxon>Vibrionaceae</taxon>
        <taxon>Vibrio</taxon>
    </lineage>
</organism>
<evidence type="ECO:0000256" key="1">
    <source>
        <dbReference type="ARBA" id="ARBA00023015"/>
    </source>
</evidence>
<dbReference type="PRINTS" id="PR00032">
    <property type="entry name" value="HTHARAC"/>
</dbReference>
<dbReference type="EMBL" id="QFWT01000011">
    <property type="protein sequence ID" value="PWI32077.1"/>
    <property type="molecule type" value="Genomic_DNA"/>
</dbReference>
<dbReference type="InterPro" id="IPR011051">
    <property type="entry name" value="RmlC_Cupin_sf"/>
</dbReference>
<dbReference type="PANTHER" id="PTHR43280:SF10">
    <property type="entry name" value="REGULATORY PROTEIN POCR"/>
    <property type="match status" value="1"/>
</dbReference>
<dbReference type="RefSeq" id="WP_109320905.1">
    <property type="nucleotide sequence ID" value="NZ_QFWT01000011.1"/>
</dbReference>
<dbReference type="InterPro" id="IPR018060">
    <property type="entry name" value="HTH_AraC"/>
</dbReference>
<dbReference type="OrthoDB" id="1050625at2"/>
<evidence type="ECO:0000313" key="6">
    <source>
        <dbReference type="Proteomes" id="UP000245362"/>
    </source>
</evidence>
<dbReference type="InterPro" id="IPR020449">
    <property type="entry name" value="Tscrpt_reg_AraC-type_HTH"/>
</dbReference>
<evidence type="ECO:0000313" key="5">
    <source>
        <dbReference type="EMBL" id="PWI32077.1"/>
    </source>
</evidence>
<dbReference type="SUPFAM" id="SSF51182">
    <property type="entry name" value="RmlC-like cupins"/>
    <property type="match status" value="1"/>
</dbReference>
<keyword evidence="2" id="KW-0238">DNA-binding</keyword>
<dbReference type="InterPro" id="IPR018062">
    <property type="entry name" value="HTH_AraC-typ_CS"/>
</dbReference>
<protein>
    <submittedName>
        <fullName evidence="5">AraC family transcriptional regulator</fullName>
    </submittedName>
</protein>
<dbReference type="PANTHER" id="PTHR43280">
    <property type="entry name" value="ARAC-FAMILY TRANSCRIPTIONAL REGULATOR"/>
    <property type="match status" value="1"/>
</dbReference>
<comment type="caution">
    <text evidence="5">The sequence shown here is derived from an EMBL/GenBank/DDBJ whole genome shotgun (WGS) entry which is preliminary data.</text>
</comment>
<dbReference type="InterPro" id="IPR009057">
    <property type="entry name" value="Homeodomain-like_sf"/>
</dbReference>
<dbReference type="Proteomes" id="UP000245362">
    <property type="component" value="Unassembled WGS sequence"/>
</dbReference>
<dbReference type="GO" id="GO:0003700">
    <property type="term" value="F:DNA-binding transcription factor activity"/>
    <property type="evidence" value="ECO:0007669"/>
    <property type="project" value="InterPro"/>
</dbReference>
<evidence type="ECO:0000256" key="3">
    <source>
        <dbReference type="ARBA" id="ARBA00023163"/>
    </source>
</evidence>
<dbReference type="GO" id="GO:0043565">
    <property type="term" value="F:sequence-specific DNA binding"/>
    <property type="evidence" value="ECO:0007669"/>
    <property type="project" value="InterPro"/>
</dbReference>